<evidence type="ECO:0000256" key="15">
    <source>
        <dbReference type="PROSITE-ProRule" id="PRU01319"/>
    </source>
</evidence>
<evidence type="ECO:0000259" key="17">
    <source>
        <dbReference type="PROSITE" id="PS51975"/>
    </source>
</evidence>
<dbReference type="PANTHER" id="PTHR10954:SF18">
    <property type="entry name" value="RIBONUCLEASE HII"/>
    <property type="match status" value="1"/>
</dbReference>
<reference evidence="18 19" key="1">
    <citation type="submission" date="2014-12" db="EMBL/GenBank/DDBJ databases">
        <title>Draft genome sequences of 10 type strains of Lactococcus.</title>
        <authorList>
            <person name="Sun Z."/>
            <person name="Zhong Z."/>
            <person name="Liu W."/>
            <person name="Zhang W."/>
            <person name="Zhang H."/>
        </authorList>
    </citation>
    <scope>NUCLEOTIDE SEQUENCE [LARGE SCALE GENOMIC DNA]</scope>
    <source>
        <strain evidence="18 19">JCM 16395</strain>
    </source>
</reference>
<organism evidence="18 19">
    <name type="scientific">Lactococcus fujiensis JCM 16395</name>
    <dbReference type="NCBI Taxonomy" id="1291764"/>
    <lineage>
        <taxon>Bacteria</taxon>
        <taxon>Bacillati</taxon>
        <taxon>Bacillota</taxon>
        <taxon>Bacilli</taxon>
        <taxon>Lactobacillales</taxon>
        <taxon>Streptococcaceae</taxon>
        <taxon>Lactococcus</taxon>
    </lineage>
</organism>
<dbReference type="GO" id="GO:0032299">
    <property type="term" value="C:ribonuclease H2 complex"/>
    <property type="evidence" value="ECO:0007669"/>
    <property type="project" value="TreeGrafter"/>
</dbReference>
<evidence type="ECO:0000256" key="11">
    <source>
        <dbReference type="ARBA" id="ARBA00022759"/>
    </source>
</evidence>
<dbReference type="Proteomes" id="UP000218181">
    <property type="component" value="Unassembled WGS sequence"/>
</dbReference>
<protein>
    <recommendedName>
        <fullName evidence="7 14">Ribonuclease HII</fullName>
        <shortName evidence="14">RNase HII</shortName>
        <ecNumber evidence="6 14">3.1.26.4</ecNumber>
    </recommendedName>
</protein>
<dbReference type="SUPFAM" id="SSF53098">
    <property type="entry name" value="Ribonuclease H-like"/>
    <property type="match status" value="1"/>
</dbReference>
<evidence type="ECO:0000313" key="18">
    <source>
        <dbReference type="EMBL" id="PCR99204.1"/>
    </source>
</evidence>
<dbReference type="InterPro" id="IPR024567">
    <property type="entry name" value="RNase_HII/HIII_dom"/>
</dbReference>
<gene>
    <name evidence="14" type="primary">rnhB</name>
    <name evidence="18" type="ORF">RT41_GL000395</name>
</gene>
<dbReference type="PANTHER" id="PTHR10954">
    <property type="entry name" value="RIBONUCLEASE H2 SUBUNIT A"/>
    <property type="match status" value="1"/>
</dbReference>
<dbReference type="Gene3D" id="3.30.420.10">
    <property type="entry name" value="Ribonuclease H-like superfamily/Ribonuclease H"/>
    <property type="match status" value="1"/>
</dbReference>
<feature type="binding site" evidence="14 15">
    <location>
        <position position="124"/>
    </location>
    <ligand>
        <name>a divalent metal cation</name>
        <dbReference type="ChEBI" id="CHEBI:60240"/>
    </ligand>
</feature>
<evidence type="ECO:0000256" key="14">
    <source>
        <dbReference type="HAMAP-Rule" id="MF_00052"/>
    </source>
</evidence>
<evidence type="ECO:0000256" key="3">
    <source>
        <dbReference type="ARBA" id="ARBA00004065"/>
    </source>
</evidence>
<dbReference type="InterPro" id="IPR022898">
    <property type="entry name" value="RNase_HII"/>
</dbReference>
<comment type="caution">
    <text evidence="18">The sequence shown here is derived from an EMBL/GenBank/DDBJ whole genome shotgun (WGS) entry which is preliminary data.</text>
</comment>
<evidence type="ECO:0000256" key="6">
    <source>
        <dbReference type="ARBA" id="ARBA00012180"/>
    </source>
</evidence>
<dbReference type="GO" id="GO:0043137">
    <property type="term" value="P:DNA replication, removal of RNA primer"/>
    <property type="evidence" value="ECO:0007669"/>
    <property type="project" value="TreeGrafter"/>
</dbReference>
<evidence type="ECO:0000256" key="7">
    <source>
        <dbReference type="ARBA" id="ARBA00019179"/>
    </source>
</evidence>
<evidence type="ECO:0000256" key="5">
    <source>
        <dbReference type="ARBA" id="ARBA00007383"/>
    </source>
</evidence>
<keyword evidence="13 14" id="KW-0464">Manganese</keyword>
<dbReference type="STRING" id="1291764.GCA_001311235_02770"/>
<dbReference type="HAMAP" id="MF_00052_B">
    <property type="entry name" value="RNase_HII_B"/>
    <property type="match status" value="1"/>
</dbReference>
<comment type="cofactor">
    <cofactor evidence="2">
        <name>Mg(2+)</name>
        <dbReference type="ChEBI" id="CHEBI:18420"/>
    </cofactor>
</comment>
<dbReference type="Pfam" id="PF01351">
    <property type="entry name" value="RNase_HII"/>
    <property type="match status" value="1"/>
</dbReference>
<comment type="function">
    <text evidence="3 14 16">Endonuclease that specifically degrades the RNA of RNA-DNA hybrids.</text>
</comment>
<proteinExistence type="inferred from homology"/>
<evidence type="ECO:0000256" key="16">
    <source>
        <dbReference type="RuleBase" id="RU003515"/>
    </source>
</evidence>
<dbReference type="EMBL" id="JXJU01000010">
    <property type="protein sequence ID" value="PCR99204.1"/>
    <property type="molecule type" value="Genomic_DNA"/>
</dbReference>
<evidence type="ECO:0000256" key="1">
    <source>
        <dbReference type="ARBA" id="ARBA00000077"/>
    </source>
</evidence>
<keyword evidence="9 14" id="KW-0540">Nuclease</keyword>
<dbReference type="EC" id="3.1.26.4" evidence="6 14"/>
<name>A0A2A5RJB6_9LACT</name>
<dbReference type="InterPro" id="IPR036397">
    <property type="entry name" value="RNaseH_sf"/>
</dbReference>
<dbReference type="AlphaFoldDB" id="A0A2A5RJB6"/>
<dbReference type="NCBIfam" id="NF000594">
    <property type="entry name" value="PRK00015.1-1"/>
    <property type="match status" value="1"/>
</dbReference>
<dbReference type="GO" id="GO:0006298">
    <property type="term" value="P:mismatch repair"/>
    <property type="evidence" value="ECO:0007669"/>
    <property type="project" value="TreeGrafter"/>
</dbReference>
<evidence type="ECO:0000256" key="13">
    <source>
        <dbReference type="ARBA" id="ARBA00023211"/>
    </source>
</evidence>
<dbReference type="GO" id="GO:0004523">
    <property type="term" value="F:RNA-DNA hybrid ribonuclease activity"/>
    <property type="evidence" value="ECO:0007669"/>
    <property type="project" value="UniProtKB-UniRule"/>
</dbReference>
<dbReference type="GO" id="GO:0005737">
    <property type="term" value="C:cytoplasm"/>
    <property type="evidence" value="ECO:0007669"/>
    <property type="project" value="UniProtKB-SubCell"/>
</dbReference>
<evidence type="ECO:0000256" key="12">
    <source>
        <dbReference type="ARBA" id="ARBA00022801"/>
    </source>
</evidence>
<keyword evidence="12 14" id="KW-0378">Hydrolase</keyword>
<keyword evidence="8 14" id="KW-0963">Cytoplasm</keyword>
<evidence type="ECO:0000256" key="4">
    <source>
        <dbReference type="ARBA" id="ARBA00004496"/>
    </source>
</evidence>
<evidence type="ECO:0000256" key="9">
    <source>
        <dbReference type="ARBA" id="ARBA00022722"/>
    </source>
</evidence>
<sequence length="217" mass="23893">MADHTENARLEKMLTFEKELYAHGIDLIAGVDEVGRGPLAGPVIAAAVILPKHCKIKGLNDSKQVPKAKHCEIYEEIQTKAVAIGIGLVDHDVIDEINIYEATKVAMIQALNQLKPQAQHVLIDAMRLEIPLPQTKIIHGDARSESIAAASIVAKVTRDEMMKKYAKQYPGYDFEHNSGYGTAKHLSALKELGVTPIHRRSYEPVKTIVNEVKNGSL</sequence>
<evidence type="ECO:0000256" key="2">
    <source>
        <dbReference type="ARBA" id="ARBA00001946"/>
    </source>
</evidence>
<dbReference type="GO" id="GO:0030145">
    <property type="term" value="F:manganese ion binding"/>
    <property type="evidence" value="ECO:0007669"/>
    <property type="project" value="UniProtKB-UniRule"/>
</dbReference>
<comment type="cofactor">
    <cofactor evidence="14 15">
        <name>Mn(2+)</name>
        <dbReference type="ChEBI" id="CHEBI:29035"/>
    </cofactor>
    <cofactor evidence="14 15">
        <name>Mg(2+)</name>
        <dbReference type="ChEBI" id="CHEBI:18420"/>
    </cofactor>
    <text evidence="14 15">Manganese or magnesium. Binds 1 divalent metal ion per monomer in the absence of substrate. May bind a second metal ion after substrate binding.</text>
</comment>
<comment type="similarity">
    <text evidence="5 14 16">Belongs to the RNase HII family.</text>
</comment>
<keyword evidence="11 14" id="KW-0255">Endonuclease</keyword>
<feature type="domain" description="RNase H type-2" evidence="17">
    <location>
        <begin position="26"/>
        <end position="214"/>
    </location>
</feature>
<feature type="binding site" evidence="14 15">
    <location>
        <position position="33"/>
    </location>
    <ligand>
        <name>a divalent metal cation</name>
        <dbReference type="ChEBI" id="CHEBI:60240"/>
    </ligand>
</feature>
<evidence type="ECO:0000256" key="8">
    <source>
        <dbReference type="ARBA" id="ARBA00022490"/>
    </source>
</evidence>
<comment type="catalytic activity">
    <reaction evidence="1 14 15 16">
        <text>Endonucleolytic cleavage to 5'-phosphomonoester.</text>
        <dbReference type="EC" id="3.1.26.4"/>
    </reaction>
</comment>
<accession>A0A2A5RJB6</accession>
<dbReference type="NCBIfam" id="NF000595">
    <property type="entry name" value="PRK00015.1-3"/>
    <property type="match status" value="1"/>
</dbReference>
<dbReference type="FunFam" id="3.30.420.10:FF:000006">
    <property type="entry name" value="Ribonuclease HII"/>
    <property type="match status" value="1"/>
</dbReference>
<keyword evidence="19" id="KW-1185">Reference proteome</keyword>
<keyword evidence="10 14" id="KW-0479">Metal-binding</keyword>
<dbReference type="InterPro" id="IPR012337">
    <property type="entry name" value="RNaseH-like_sf"/>
</dbReference>
<evidence type="ECO:0000256" key="10">
    <source>
        <dbReference type="ARBA" id="ARBA00022723"/>
    </source>
</evidence>
<dbReference type="PROSITE" id="PS51975">
    <property type="entry name" value="RNASE_H_2"/>
    <property type="match status" value="1"/>
</dbReference>
<evidence type="ECO:0000313" key="19">
    <source>
        <dbReference type="Proteomes" id="UP000218181"/>
    </source>
</evidence>
<dbReference type="InterPro" id="IPR001352">
    <property type="entry name" value="RNase_HII/HIII"/>
</dbReference>
<dbReference type="CDD" id="cd07182">
    <property type="entry name" value="RNase_HII_bacteria_HII_like"/>
    <property type="match status" value="1"/>
</dbReference>
<dbReference type="GO" id="GO:0003723">
    <property type="term" value="F:RNA binding"/>
    <property type="evidence" value="ECO:0007669"/>
    <property type="project" value="UniProtKB-UniRule"/>
</dbReference>
<comment type="subcellular location">
    <subcellularLocation>
        <location evidence="4 14">Cytoplasm</location>
    </subcellularLocation>
</comment>
<feature type="binding site" evidence="14 15">
    <location>
        <position position="32"/>
    </location>
    <ligand>
        <name>a divalent metal cation</name>
        <dbReference type="ChEBI" id="CHEBI:60240"/>
    </ligand>
</feature>